<evidence type="ECO:0000256" key="1">
    <source>
        <dbReference type="SAM" id="MobiDB-lite"/>
    </source>
</evidence>
<feature type="compositionally biased region" description="Basic and acidic residues" evidence="1">
    <location>
        <begin position="272"/>
        <end position="286"/>
    </location>
</feature>
<dbReference type="Proteomes" id="UP000824540">
    <property type="component" value="Unassembled WGS sequence"/>
</dbReference>
<accession>A0A8T2PBZ6</accession>
<evidence type="ECO:0000313" key="3">
    <source>
        <dbReference type="Proteomes" id="UP000824540"/>
    </source>
</evidence>
<proteinExistence type="predicted"/>
<keyword evidence="3" id="KW-1185">Reference proteome</keyword>
<name>A0A8T2PBZ6_9TELE</name>
<evidence type="ECO:0000313" key="2">
    <source>
        <dbReference type="EMBL" id="KAG9346227.1"/>
    </source>
</evidence>
<organism evidence="2 3">
    <name type="scientific">Albula glossodonta</name>
    <name type="common">roundjaw bonefish</name>
    <dbReference type="NCBI Taxonomy" id="121402"/>
    <lineage>
        <taxon>Eukaryota</taxon>
        <taxon>Metazoa</taxon>
        <taxon>Chordata</taxon>
        <taxon>Craniata</taxon>
        <taxon>Vertebrata</taxon>
        <taxon>Euteleostomi</taxon>
        <taxon>Actinopterygii</taxon>
        <taxon>Neopterygii</taxon>
        <taxon>Teleostei</taxon>
        <taxon>Albuliformes</taxon>
        <taxon>Albulidae</taxon>
        <taxon>Albula</taxon>
    </lineage>
</organism>
<gene>
    <name evidence="2" type="ORF">JZ751_008052</name>
</gene>
<dbReference type="AlphaFoldDB" id="A0A8T2PBZ6"/>
<dbReference type="EMBL" id="JAFBMS010000016">
    <property type="protein sequence ID" value="KAG9346227.1"/>
    <property type="molecule type" value="Genomic_DNA"/>
</dbReference>
<reference evidence="2" key="1">
    <citation type="thesis" date="2021" institute="BYU ScholarsArchive" country="Provo, UT, USA">
        <title>Applications of and Algorithms for Genome Assembly and Genomic Analyses with an Emphasis on Marine Teleosts.</title>
        <authorList>
            <person name="Pickett B.D."/>
        </authorList>
    </citation>
    <scope>NUCLEOTIDE SEQUENCE</scope>
    <source>
        <strain evidence="2">HI-2016</strain>
    </source>
</reference>
<feature type="region of interest" description="Disordered" evidence="1">
    <location>
        <begin position="266"/>
        <end position="297"/>
    </location>
</feature>
<sequence length="565" mass="61278">MWCSQVHTGYSALHYQWVRALSIISGLERPPLSWVRAPSIISGLELSPLSVGQSSLHYQWVRVPSIISGGLELSALSVGQSALHYQWVRAPSIISGLERPPLSWVRVPPIISGLERPPLSSALHYQWVRALCIISGLESLLYQWVRAPSIIDGLELSALSVGQSSLLYQWVRAPSIIDGLELFALSSTLHYQWVRAPSIISGLEPLHYQWVRAPSIISGLELSALSVGQSALHYQWVRAPSIISGSELSPLSVDSHPLVKELLGGEEEGCESDGRGQESRAPRGGDETAVMGHGSPTERGAEECLGSACVCEALSSWSCNLFTESFYSTAVELDRRWGRGSGSCAFGGQGTAESCLNSTHCAPAATVPLTGTQKTSLPVGLCSGTKAAAPQGNITTSEALIRSRRARGEEGGWGWRLRVPCLWAPVWGSALRRPKPYSDAPHSLVLIMQLVLSVPDPHGSLCSVKEAASKVRWSESLSKARAKAYWHTVNHSQSILLQSETEAIIQTPFAVVTPGYSETGRCEIARQTSFCDINPPSPPNRATHLFPNPTFFTYTAKRSPSLQFT</sequence>
<protein>
    <submittedName>
        <fullName evidence="2">Uncharacterized protein</fullName>
    </submittedName>
</protein>
<comment type="caution">
    <text evidence="2">The sequence shown here is derived from an EMBL/GenBank/DDBJ whole genome shotgun (WGS) entry which is preliminary data.</text>
</comment>